<keyword evidence="2" id="KW-0689">Ribosomal protein</keyword>
<name>A0AAW1LX37_POPJA</name>
<comment type="similarity">
    <text evidence="1">Belongs to the eukaryotic ribosomal protein eL28 family.</text>
</comment>
<gene>
    <name evidence="7" type="ORF">QE152_g8677</name>
</gene>
<dbReference type="AlphaFoldDB" id="A0AAW1LX37"/>
<evidence type="ECO:0000256" key="2">
    <source>
        <dbReference type="ARBA" id="ARBA00022980"/>
    </source>
</evidence>
<evidence type="ECO:0000256" key="4">
    <source>
        <dbReference type="ARBA" id="ARBA00035223"/>
    </source>
</evidence>
<reference evidence="7 8" key="1">
    <citation type="journal article" date="2024" name="BMC Genomics">
        <title>De novo assembly and annotation of Popillia japonica's genome with initial clues to its potential as an invasive pest.</title>
        <authorList>
            <person name="Cucini C."/>
            <person name="Boschi S."/>
            <person name="Funari R."/>
            <person name="Cardaioli E."/>
            <person name="Iannotti N."/>
            <person name="Marturano G."/>
            <person name="Paoli F."/>
            <person name="Bruttini M."/>
            <person name="Carapelli A."/>
            <person name="Frati F."/>
            <person name="Nardi F."/>
        </authorList>
    </citation>
    <scope>NUCLEOTIDE SEQUENCE [LARGE SCALE GENOMIC DNA]</scope>
    <source>
        <strain evidence="7">DMR45628</strain>
    </source>
</reference>
<sequence length="176" mass="20318">MFHMPQYDATFAYPSHRTCFRFTSSCLPLSVCVSLQGKMSSHLVWSIIRNNNAFLLKKRNINKPFSTEANNLTNLSSYRYNGLIHKKSIGIIDAPDKKGFTVVYKKASKHNKPRKNTVKRTMKAGPRRTLYKLKRLMNKNRYRTDLTKVALRRASAILRSQKAVPQKKPKATKKTE</sequence>
<feature type="domain" description="Ribosomal eL28/Mak16" evidence="6">
    <location>
        <begin position="43"/>
        <end position="160"/>
    </location>
</feature>
<evidence type="ECO:0000313" key="8">
    <source>
        <dbReference type="Proteomes" id="UP001458880"/>
    </source>
</evidence>
<dbReference type="EMBL" id="JASPKY010000070">
    <property type="protein sequence ID" value="KAK9739807.1"/>
    <property type="molecule type" value="Genomic_DNA"/>
</dbReference>
<evidence type="ECO:0000313" key="7">
    <source>
        <dbReference type="EMBL" id="KAK9739807.1"/>
    </source>
</evidence>
<keyword evidence="8" id="KW-1185">Reference proteome</keyword>
<dbReference type="GO" id="GO:0005840">
    <property type="term" value="C:ribosome"/>
    <property type="evidence" value="ECO:0007669"/>
    <property type="project" value="UniProtKB-KW"/>
</dbReference>
<dbReference type="PANTHER" id="PTHR10544">
    <property type="entry name" value="60S RIBOSOMAL PROTEIN L28"/>
    <property type="match status" value="1"/>
</dbReference>
<evidence type="ECO:0000256" key="5">
    <source>
        <dbReference type="ARBA" id="ARBA00035330"/>
    </source>
</evidence>
<comment type="caution">
    <text evidence="7">The sequence shown here is derived from an EMBL/GenBank/DDBJ whole genome shotgun (WGS) entry which is preliminary data.</text>
</comment>
<evidence type="ECO:0000256" key="1">
    <source>
        <dbReference type="ARBA" id="ARBA00007926"/>
    </source>
</evidence>
<dbReference type="Pfam" id="PF01778">
    <property type="entry name" value="Ribosomal_L28e"/>
    <property type="match status" value="1"/>
</dbReference>
<evidence type="ECO:0000256" key="3">
    <source>
        <dbReference type="ARBA" id="ARBA00023274"/>
    </source>
</evidence>
<proteinExistence type="inferred from homology"/>
<evidence type="ECO:0000259" key="6">
    <source>
        <dbReference type="Pfam" id="PF01778"/>
    </source>
</evidence>
<dbReference type="Gene3D" id="3.30.390.110">
    <property type="match status" value="1"/>
</dbReference>
<dbReference type="GO" id="GO:0003735">
    <property type="term" value="F:structural constituent of ribosome"/>
    <property type="evidence" value="ECO:0007669"/>
    <property type="project" value="InterPro"/>
</dbReference>
<dbReference type="GO" id="GO:0006412">
    <property type="term" value="P:translation"/>
    <property type="evidence" value="ECO:0007669"/>
    <property type="project" value="InterPro"/>
</dbReference>
<dbReference type="Proteomes" id="UP001458880">
    <property type="component" value="Unassembled WGS sequence"/>
</dbReference>
<dbReference type="InterPro" id="IPR029004">
    <property type="entry name" value="Ribosomal_eL28/Mak16"/>
</dbReference>
<dbReference type="GO" id="GO:1990904">
    <property type="term" value="C:ribonucleoprotein complex"/>
    <property type="evidence" value="ECO:0007669"/>
    <property type="project" value="UniProtKB-KW"/>
</dbReference>
<accession>A0AAW1LX37</accession>
<keyword evidence="3" id="KW-0687">Ribonucleoprotein</keyword>
<dbReference type="FunFam" id="3.30.390.110:FF:000002">
    <property type="entry name" value="60S ribosomal protein L28"/>
    <property type="match status" value="1"/>
</dbReference>
<protein>
    <recommendedName>
        <fullName evidence="4">Large ribosomal subunit protein eL28</fullName>
    </recommendedName>
    <alternativeName>
        <fullName evidence="5">60S ribosomal protein L28</fullName>
    </alternativeName>
</protein>
<dbReference type="InterPro" id="IPR002672">
    <property type="entry name" value="Ribosomal_eL28"/>
</dbReference>
<organism evidence="7 8">
    <name type="scientific">Popillia japonica</name>
    <name type="common">Japanese beetle</name>
    <dbReference type="NCBI Taxonomy" id="7064"/>
    <lineage>
        <taxon>Eukaryota</taxon>
        <taxon>Metazoa</taxon>
        <taxon>Ecdysozoa</taxon>
        <taxon>Arthropoda</taxon>
        <taxon>Hexapoda</taxon>
        <taxon>Insecta</taxon>
        <taxon>Pterygota</taxon>
        <taxon>Neoptera</taxon>
        <taxon>Endopterygota</taxon>
        <taxon>Coleoptera</taxon>
        <taxon>Polyphaga</taxon>
        <taxon>Scarabaeiformia</taxon>
        <taxon>Scarabaeidae</taxon>
        <taxon>Rutelinae</taxon>
        <taxon>Popillia</taxon>
    </lineage>
</organism>